<feature type="transmembrane region" description="Helical" evidence="2">
    <location>
        <begin position="43"/>
        <end position="65"/>
    </location>
</feature>
<accession>A0A1E3J4H4</accession>
<dbReference type="RefSeq" id="XP_019031140.1">
    <property type="nucleotide sequence ID" value="XM_019177108.1"/>
</dbReference>
<dbReference type="InterPro" id="IPR013094">
    <property type="entry name" value="AB_hydrolase_3"/>
</dbReference>
<keyword evidence="2" id="KW-1133">Transmembrane helix</keyword>
<evidence type="ECO:0000313" key="4">
    <source>
        <dbReference type="EMBL" id="ODN94861.1"/>
    </source>
</evidence>
<dbReference type="InterPro" id="IPR050300">
    <property type="entry name" value="GDXG_lipolytic_enzyme"/>
</dbReference>
<keyword evidence="2" id="KW-0472">Membrane</keyword>
<dbReference type="InterPro" id="IPR029058">
    <property type="entry name" value="AB_hydrolase_fold"/>
</dbReference>
<dbReference type="GeneID" id="30194222"/>
<dbReference type="Pfam" id="PF07859">
    <property type="entry name" value="Abhydrolase_3"/>
    <property type="match status" value="1"/>
</dbReference>
<keyword evidence="5" id="KW-1185">Reference proteome</keyword>
<proteinExistence type="predicted"/>
<sequence length="556" mass="62231">MLRPWTTASEKTWGDMTPEAIQALCLSSAPRNPIYRHPLFRRIYLLFFVLSTLVCLLPIWALIYLPKGNRPRDGWSLQRCLRARWGRRLCGLVARCEIDYLGRDLALDMDTTSLRHSHPVTIPPAPDDLVRGHIKETLQQLHDSRGAWDPHFVYRKARKAAGAWGAWNLDDGHHRDFGFEPVKGFWFTGEKTSPVQPPTPRLEDDPVMLHFHGGGYLCGTAAETDLTSSICKSLVKYSPIHHILSVDYRLAPKGPWPLPLMDAISAYRWLVRDRGIGEADIVLGGDSAGGHLALALARWLRDEGAAVGLNMPRGLVLFSPWSDLGFTNAWGKDEYRFNADSDVIDDTFGPFACSLLMRAQPISLCYASPYVSPASSTIPTEDLFTNFPPTYIAYGSAERLARSIQTLFRRLQSGRVIGKQVVQDKIFVGPDAVHDFAIFPWMEAETAMMYEDLDGWLRELLSTEVDIEDEATEEADAVSPQVFASVFNSPMDDSASYRRLSRHRTNESLKSCKSPVMGATPDSGMMRIVEDMKGEGMSMIDIPKLDLDAPASRKDV</sequence>
<keyword evidence="2" id="KW-0812">Transmembrane</keyword>
<dbReference type="GO" id="GO:0016787">
    <property type="term" value="F:hydrolase activity"/>
    <property type="evidence" value="ECO:0007669"/>
    <property type="project" value="UniProtKB-KW"/>
</dbReference>
<dbReference type="SUPFAM" id="SSF53474">
    <property type="entry name" value="alpha/beta-Hydrolases"/>
    <property type="match status" value="1"/>
</dbReference>
<name>A0A1E3J4H4_9TREE</name>
<protein>
    <submittedName>
        <fullName evidence="4">Endoplasmic reticulum protein</fullName>
    </submittedName>
</protein>
<dbReference type="Gene3D" id="3.40.50.1820">
    <property type="entry name" value="alpha/beta hydrolase"/>
    <property type="match status" value="1"/>
</dbReference>
<evidence type="ECO:0000259" key="3">
    <source>
        <dbReference type="Pfam" id="PF07859"/>
    </source>
</evidence>
<organism evidence="4 5">
    <name type="scientific">Cryptococcus wingfieldii CBS 7118</name>
    <dbReference type="NCBI Taxonomy" id="1295528"/>
    <lineage>
        <taxon>Eukaryota</taxon>
        <taxon>Fungi</taxon>
        <taxon>Dikarya</taxon>
        <taxon>Basidiomycota</taxon>
        <taxon>Agaricomycotina</taxon>
        <taxon>Tremellomycetes</taxon>
        <taxon>Tremellales</taxon>
        <taxon>Cryptococcaceae</taxon>
        <taxon>Cryptococcus</taxon>
    </lineage>
</organism>
<feature type="domain" description="Alpha/beta hydrolase fold-3" evidence="3">
    <location>
        <begin position="208"/>
        <end position="436"/>
    </location>
</feature>
<keyword evidence="1" id="KW-0378">Hydrolase</keyword>
<comment type="caution">
    <text evidence="4">The sequence shown here is derived from an EMBL/GenBank/DDBJ whole genome shotgun (WGS) entry which is preliminary data.</text>
</comment>
<dbReference type="AlphaFoldDB" id="A0A1E3J4H4"/>
<gene>
    <name evidence="4" type="ORF">L198_05009</name>
</gene>
<dbReference type="Proteomes" id="UP000094819">
    <property type="component" value="Unassembled WGS sequence"/>
</dbReference>
<dbReference type="OrthoDB" id="2152029at2759"/>
<evidence type="ECO:0000256" key="2">
    <source>
        <dbReference type="SAM" id="Phobius"/>
    </source>
</evidence>
<evidence type="ECO:0000313" key="5">
    <source>
        <dbReference type="Proteomes" id="UP000094819"/>
    </source>
</evidence>
<evidence type="ECO:0000256" key="1">
    <source>
        <dbReference type="ARBA" id="ARBA00022801"/>
    </source>
</evidence>
<dbReference type="PANTHER" id="PTHR48081:SF26">
    <property type="entry name" value="ALPHA_BETA HYDROLASE FOLD-3 DOMAIN-CONTAINING PROTEIN"/>
    <property type="match status" value="1"/>
</dbReference>
<reference evidence="4 5" key="1">
    <citation type="submission" date="2016-06" db="EMBL/GenBank/DDBJ databases">
        <title>Evolution of pathogenesis and genome organization in the Tremellales.</title>
        <authorList>
            <person name="Cuomo C."/>
            <person name="Litvintseva A."/>
            <person name="Heitman J."/>
            <person name="Chen Y."/>
            <person name="Sun S."/>
            <person name="Springer D."/>
            <person name="Dromer F."/>
            <person name="Young S."/>
            <person name="Zeng Q."/>
            <person name="Chapman S."/>
            <person name="Gujja S."/>
            <person name="Saif S."/>
            <person name="Birren B."/>
        </authorList>
    </citation>
    <scope>NUCLEOTIDE SEQUENCE [LARGE SCALE GENOMIC DNA]</scope>
    <source>
        <strain evidence="4 5">CBS 7118</strain>
    </source>
</reference>
<dbReference type="EMBL" id="AWGH01000014">
    <property type="protein sequence ID" value="ODN94861.1"/>
    <property type="molecule type" value="Genomic_DNA"/>
</dbReference>
<dbReference type="PANTHER" id="PTHR48081">
    <property type="entry name" value="AB HYDROLASE SUPERFAMILY PROTEIN C4A8.06C"/>
    <property type="match status" value="1"/>
</dbReference>